<comment type="caution">
    <text evidence="2">The sequence shown here is derived from an EMBL/GenBank/DDBJ whole genome shotgun (WGS) entry which is preliminary data.</text>
</comment>
<dbReference type="Gene3D" id="1.10.340.70">
    <property type="match status" value="1"/>
</dbReference>
<dbReference type="FunFam" id="1.10.340.70:FF:000001">
    <property type="entry name" value="Retrovirus-related Pol polyprotein from transposon gypsy-like Protein"/>
    <property type="match status" value="1"/>
</dbReference>
<evidence type="ECO:0000259" key="1">
    <source>
        <dbReference type="Pfam" id="PF17921"/>
    </source>
</evidence>
<evidence type="ECO:0000313" key="3">
    <source>
        <dbReference type="Proteomes" id="UP000683360"/>
    </source>
</evidence>
<dbReference type="AlphaFoldDB" id="A0A8S3RX68"/>
<dbReference type="OrthoDB" id="10030726at2759"/>
<feature type="domain" description="Integrase zinc-binding" evidence="1">
    <location>
        <begin position="161"/>
        <end position="218"/>
    </location>
</feature>
<dbReference type="InterPro" id="IPR050951">
    <property type="entry name" value="Retrovirus_Pol_polyprotein"/>
</dbReference>
<sequence>MVARWISLLDTYDFEIKHRRGAAHGNADALSRQIHVTRHCKRPDCPQCIPNTEVTVGAITQKNVTSDINNELNNELLGPSESNWLEQWTPPILQKLQMEDETISTVISYLEQNNTKPCIRSQNQDLVTLLRQWDQLSIENGLLYRRYTRIDDEVFLQLVAPKAIRLQIMQQLHNNRTAGHLGREKTLGKLRSRFYWPGMTNDVIRWCQTCGPCARSKPGPGIESLQCNIARYTVRWNV</sequence>
<name>A0A8S3RX68_MYTED</name>
<dbReference type="PANTHER" id="PTHR37984:SF15">
    <property type="entry name" value="INTEGRASE CATALYTIC DOMAIN-CONTAINING PROTEIN"/>
    <property type="match status" value="1"/>
</dbReference>
<dbReference type="InterPro" id="IPR041588">
    <property type="entry name" value="Integrase_H2C2"/>
</dbReference>
<dbReference type="PANTHER" id="PTHR37984">
    <property type="entry name" value="PROTEIN CBG26694"/>
    <property type="match status" value="1"/>
</dbReference>
<organism evidence="2 3">
    <name type="scientific">Mytilus edulis</name>
    <name type="common">Blue mussel</name>
    <dbReference type="NCBI Taxonomy" id="6550"/>
    <lineage>
        <taxon>Eukaryota</taxon>
        <taxon>Metazoa</taxon>
        <taxon>Spiralia</taxon>
        <taxon>Lophotrochozoa</taxon>
        <taxon>Mollusca</taxon>
        <taxon>Bivalvia</taxon>
        <taxon>Autobranchia</taxon>
        <taxon>Pteriomorphia</taxon>
        <taxon>Mytilida</taxon>
        <taxon>Mytiloidea</taxon>
        <taxon>Mytilidae</taxon>
        <taxon>Mytilinae</taxon>
        <taxon>Mytilus</taxon>
    </lineage>
</organism>
<dbReference type="Proteomes" id="UP000683360">
    <property type="component" value="Unassembled WGS sequence"/>
</dbReference>
<keyword evidence="3" id="KW-1185">Reference proteome</keyword>
<protein>
    <recommendedName>
        <fullName evidence="1">Integrase zinc-binding domain-containing protein</fullName>
    </recommendedName>
</protein>
<accession>A0A8S3RX68</accession>
<proteinExistence type="predicted"/>
<gene>
    <name evidence="2" type="ORF">MEDL_27482</name>
</gene>
<reference evidence="2" key="1">
    <citation type="submission" date="2021-03" db="EMBL/GenBank/DDBJ databases">
        <authorList>
            <person name="Bekaert M."/>
        </authorList>
    </citation>
    <scope>NUCLEOTIDE SEQUENCE</scope>
</reference>
<dbReference type="Pfam" id="PF17921">
    <property type="entry name" value="Integrase_H2C2"/>
    <property type="match status" value="1"/>
</dbReference>
<dbReference type="EMBL" id="CAJPWZ010001367">
    <property type="protein sequence ID" value="CAG2213567.1"/>
    <property type="molecule type" value="Genomic_DNA"/>
</dbReference>
<evidence type="ECO:0000313" key="2">
    <source>
        <dbReference type="EMBL" id="CAG2213567.1"/>
    </source>
</evidence>